<reference evidence="1 2" key="1">
    <citation type="journal article" date="2022" name="G3 (Bethesda)">
        <title>Whole-genome sequence and methylome profiling of the almond [Prunus dulcis (Mill.) D.A. Webb] cultivar 'Nonpareil'.</title>
        <authorList>
            <person name="D'Amico-Willman K.M."/>
            <person name="Ouma W.Z."/>
            <person name="Meulia T."/>
            <person name="Sideli G.M."/>
            <person name="Gradziel T.M."/>
            <person name="Fresnedo-Ramirez J."/>
        </authorList>
    </citation>
    <scope>NUCLEOTIDE SEQUENCE [LARGE SCALE GENOMIC DNA]</scope>
    <source>
        <strain evidence="1">Clone GOH B32 T37-40</strain>
    </source>
</reference>
<protein>
    <submittedName>
        <fullName evidence="1">Uncharacterized protein</fullName>
    </submittedName>
</protein>
<dbReference type="EMBL" id="JAJFAZ020000006">
    <property type="protein sequence ID" value="KAI5323096.1"/>
    <property type="molecule type" value="Genomic_DNA"/>
</dbReference>
<comment type="caution">
    <text evidence="1">The sequence shown here is derived from an EMBL/GenBank/DDBJ whole genome shotgun (WGS) entry which is preliminary data.</text>
</comment>
<dbReference type="AlphaFoldDB" id="A0AAD4VEM1"/>
<sequence length="152" mass="17146">MAESSILMWLGNEQSNQGTIAPQTCTVEFSIHVLLNIPPTSANCQSRPLVHPVKGTRYLDTPPKSYRLDMSCINKRGGTYHSAQHVPGKTIQHGDCFTRPHDRILNTHVPRERAVQLRDYCSPDMHGRVLNTPEAETSLTRTECWSRPTTPR</sequence>
<organism evidence="1 2">
    <name type="scientific">Prunus dulcis</name>
    <name type="common">Almond</name>
    <name type="synonym">Amygdalus dulcis</name>
    <dbReference type="NCBI Taxonomy" id="3755"/>
    <lineage>
        <taxon>Eukaryota</taxon>
        <taxon>Viridiplantae</taxon>
        <taxon>Streptophyta</taxon>
        <taxon>Embryophyta</taxon>
        <taxon>Tracheophyta</taxon>
        <taxon>Spermatophyta</taxon>
        <taxon>Magnoliopsida</taxon>
        <taxon>eudicotyledons</taxon>
        <taxon>Gunneridae</taxon>
        <taxon>Pentapetalae</taxon>
        <taxon>rosids</taxon>
        <taxon>fabids</taxon>
        <taxon>Rosales</taxon>
        <taxon>Rosaceae</taxon>
        <taxon>Amygdaloideae</taxon>
        <taxon>Amygdaleae</taxon>
        <taxon>Prunus</taxon>
    </lineage>
</organism>
<evidence type="ECO:0000313" key="1">
    <source>
        <dbReference type="EMBL" id="KAI5323096.1"/>
    </source>
</evidence>
<name>A0AAD4VEM1_PRUDU</name>
<accession>A0AAD4VEM1</accession>
<proteinExistence type="predicted"/>
<keyword evidence="2" id="KW-1185">Reference proteome</keyword>
<evidence type="ECO:0000313" key="2">
    <source>
        <dbReference type="Proteomes" id="UP001054821"/>
    </source>
</evidence>
<dbReference type="Proteomes" id="UP001054821">
    <property type="component" value="Chromosome 6"/>
</dbReference>
<gene>
    <name evidence="1" type="ORF">L3X38_032168</name>
</gene>